<keyword evidence="1" id="KW-1133">Transmembrane helix</keyword>
<keyword evidence="1" id="KW-0812">Transmembrane</keyword>
<dbReference type="RefSeq" id="WP_281457674.1">
    <property type="nucleotide sequence ID" value="NZ_JASAOF010000017.1"/>
</dbReference>
<comment type="caution">
    <text evidence="2">The sequence shown here is derived from an EMBL/GenBank/DDBJ whole genome shotgun (WGS) entry which is preliminary data.</text>
</comment>
<keyword evidence="1" id="KW-0472">Membrane</keyword>
<gene>
    <name evidence="2" type="ORF">QFW96_22395</name>
</gene>
<organism evidence="2 3">
    <name type="scientific">Saccharopolyspora ipomoeae</name>
    <dbReference type="NCBI Taxonomy" id="3042027"/>
    <lineage>
        <taxon>Bacteria</taxon>
        <taxon>Bacillati</taxon>
        <taxon>Actinomycetota</taxon>
        <taxon>Actinomycetes</taxon>
        <taxon>Pseudonocardiales</taxon>
        <taxon>Pseudonocardiaceae</taxon>
        <taxon>Saccharopolyspora</taxon>
    </lineage>
</organism>
<evidence type="ECO:0000256" key="1">
    <source>
        <dbReference type="SAM" id="Phobius"/>
    </source>
</evidence>
<protein>
    <submittedName>
        <fullName evidence="2">Uncharacterized protein</fullName>
    </submittedName>
</protein>
<proteinExistence type="predicted"/>
<name>A0ABT6PU53_9PSEU</name>
<keyword evidence="3" id="KW-1185">Reference proteome</keyword>
<reference evidence="2 3" key="1">
    <citation type="submission" date="2023-04" db="EMBL/GenBank/DDBJ databases">
        <title>Draft genome sequence of Saccharopolyspora sp. TS4A08 isolated from sweet potato rhizospheric soil.</title>
        <authorList>
            <person name="Suksaard P."/>
            <person name="Duangmal K."/>
        </authorList>
    </citation>
    <scope>NUCLEOTIDE SEQUENCE [LARGE SCALE GENOMIC DNA]</scope>
    <source>
        <strain evidence="2 3">TS4A08</strain>
    </source>
</reference>
<feature type="transmembrane region" description="Helical" evidence="1">
    <location>
        <begin position="36"/>
        <end position="58"/>
    </location>
</feature>
<dbReference type="Proteomes" id="UP001237595">
    <property type="component" value="Unassembled WGS sequence"/>
</dbReference>
<sequence length="64" mass="6680">MSNAKHIAIGALMVVAGVLLRIYGGETEVGPFELRTVGNVIAIIGGIEAVIGVASIFFPEKKLK</sequence>
<evidence type="ECO:0000313" key="3">
    <source>
        <dbReference type="Proteomes" id="UP001237595"/>
    </source>
</evidence>
<feature type="transmembrane region" description="Helical" evidence="1">
    <location>
        <begin position="7"/>
        <end position="24"/>
    </location>
</feature>
<dbReference type="EMBL" id="JASAOF010000017">
    <property type="protein sequence ID" value="MDI2031395.1"/>
    <property type="molecule type" value="Genomic_DNA"/>
</dbReference>
<accession>A0ABT6PU53</accession>
<evidence type="ECO:0000313" key="2">
    <source>
        <dbReference type="EMBL" id="MDI2031395.1"/>
    </source>
</evidence>